<name>W4RYU7_9XANT</name>
<evidence type="ECO:0000313" key="2">
    <source>
        <dbReference type="EMBL" id="GAE49322.1"/>
    </source>
</evidence>
<accession>W4RYU7</accession>
<protein>
    <submittedName>
        <fullName evidence="2">Methyl-accepting chemotaxis protein</fullName>
    </submittedName>
</protein>
<gene>
    <name evidence="2" type="ORF">XPU_0854</name>
</gene>
<sequence length="112" mass="12589">MVIGLCWLIASAMAAPLRAASRTAEAIASGRFDNDVRVESRDETGQLMHSMQQMQTQLQRFNGEMQTMIRLQQGENIAHRIPEDFPGDYGTLAHGVNTVVFEHLDASTRRWT</sequence>
<organism evidence="2 3">
    <name type="scientific">Xanthomonas arboricola pv. pruni str. MAFF 311562</name>
    <dbReference type="NCBI Taxonomy" id="1414836"/>
    <lineage>
        <taxon>Bacteria</taxon>
        <taxon>Pseudomonadati</taxon>
        <taxon>Pseudomonadota</taxon>
        <taxon>Gammaproteobacteria</taxon>
        <taxon>Lysobacterales</taxon>
        <taxon>Lysobacteraceae</taxon>
        <taxon>Xanthomonas</taxon>
    </lineage>
</organism>
<dbReference type="Gene3D" id="1.20.120.1530">
    <property type="match status" value="1"/>
</dbReference>
<dbReference type="Proteomes" id="UP000019143">
    <property type="component" value="Unassembled WGS sequence"/>
</dbReference>
<dbReference type="SMART" id="SM00304">
    <property type="entry name" value="HAMP"/>
    <property type="match status" value="1"/>
</dbReference>
<dbReference type="EMBL" id="BAVB01000182">
    <property type="protein sequence ID" value="GAE49322.1"/>
    <property type="molecule type" value="Genomic_DNA"/>
</dbReference>
<dbReference type="InterPro" id="IPR003660">
    <property type="entry name" value="HAMP_dom"/>
</dbReference>
<dbReference type="PROSITE" id="PS50885">
    <property type="entry name" value="HAMP"/>
    <property type="match status" value="1"/>
</dbReference>
<dbReference type="GO" id="GO:0007165">
    <property type="term" value="P:signal transduction"/>
    <property type="evidence" value="ECO:0007669"/>
    <property type="project" value="InterPro"/>
</dbReference>
<dbReference type="GO" id="GO:0016020">
    <property type="term" value="C:membrane"/>
    <property type="evidence" value="ECO:0007669"/>
    <property type="project" value="InterPro"/>
</dbReference>
<proteinExistence type="predicted"/>
<evidence type="ECO:0000259" key="1">
    <source>
        <dbReference type="PROSITE" id="PS50885"/>
    </source>
</evidence>
<evidence type="ECO:0000313" key="3">
    <source>
        <dbReference type="Proteomes" id="UP000019143"/>
    </source>
</evidence>
<dbReference type="AlphaFoldDB" id="W4RYU7"/>
<dbReference type="Pfam" id="PF00672">
    <property type="entry name" value="HAMP"/>
    <property type="match status" value="1"/>
</dbReference>
<reference evidence="2 3" key="1">
    <citation type="submission" date="2014-01" db="EMBL/GenBank/DDBJ databases">
        <title>Genome sequence and analysis of Xanthomonas arboricola pv. pruni.</title>
        <authorList>
            <person name="Fujikawa T."/>
            <person name="Nakazono-Nagaoka E."/>
        </authorList>
    </citation>
    <scope>NUCLEOTIDE SEQUENCE [LARGE SCALE GENOMIC DNA]</scope>
    <source>
        <strain evidence="3">MAFF 311562</strain>
    </source>
</reference>
<comment type="caution">
    <text evidence="2">The sequence shown here is derived from an EMBL/GenBank/DDBJ whole genome shotgun (WGS) entry which is preliminary data.</text>
</comment>
<dbReference type="CDD" id="cd06225">
    <property type="entry name" value="HAMP"/>
    <property type="match status" value="1"/>
</dbReference>
<dbReference type="SUPFAM" id="SSF158472">
    <property type="entry name" value="HAMP domain-like"/>
    <property type="match status" value="1"/>
</dbReference>
<feature type="domain" description="HAMP" evidence="1">
    <location>
        <begin position="11"/>
        <end position="63"/>
    </location>
</feature>